<feature type="transmembrane region" description="Helical" evidence="1">
    <location>
        <begin position="6"/>
        <end position="22"/>
    </location>
</feature>
<organism evidence="2 3">
    <name type="scientific">Alistipes timonensis JC136</name>
    <dbReference type="NCBI Taxonomy" id="1033731"/>
    <lineage>
        <taxon>Bacteria</taxon>
        <taxon>Pseudomonadati</taxon>
        <taxon>Bacteroidota</taxon>
        <taxon>Bacteroidia</taxon>
        <taxon>Bacteroidales</taxon>
        <taxon>Rikenellaceae</taxon>
        <taxon>Alistipes</taxon>
    </lineage>
</organism>
<keyword evidence="3" id="KW-1185">Reference proteome</keyword>
<dbReference type="STRING" id="1033731.SAMN05444145_101193"/>
<keyword evidence="1" id="KW-1133">Transmembrane helix</keyword>
<reference evidence="2 3" key="1">
    <citation type="submission" date="2016-10" db="EMBL/GenBank/DDBJ databases">
        <authorList>
            <person name="de Groot N.N."/>
        </authorList>
    </citation>
    <scope>NUCLEOTIDE SEQUENCE [LARGE SCALE GENOMIC DNA]</scope>
    <source>
        <strain evidence="2 3">DSM 25383</strain>
    </source>
</reference>
<evidence type="ECO:0000256" key="1">
    <source>
        <dbReference type="SAM" id="Phobius"/>
    </source>
</evidence>
<dbReference type="Proteomes" id="UP000183253">
    <property type="component" value="Unassembled WGS sequence"/>
</dbReference>
<keyword evidence="1" id="KW-0472">Membrane</keyword>
<proteinExistence type="predicted"/>
<keyword evidence="1" id="KW-0812">Transmembrane</keyword>
<evidence type="ECO:0000313" key="3">
    <source>
        <dbReference type="Proteomes" id="UP000183253"/>
    </source>
</evidence>
<accession>A0A1H3XGP9</accession>
<evidence type="ECO:0000313" key="2">
    <source>
        <dbReference type="EMBL" id="SDZ97792.1"/>
    </source>
</evidence>
<dbReference type="RefSeq" id="WP_026020571.1">
    <property type="nucleotide sequence ID" value="NZ_CAEG01000001.1"/>
</dbReference>
<gene>
    <name evidence="2" type="ORF">SAMN05444145_101193</name>
</gene>
<name>A0A1H3XGP9_9BACT</name>
<dbReference type="OrthoDB" id="1048705at2"/>
<dbReference type="EMBL" id="FNRI01000001">
    <property type="protein sequence ID" value="SDZ97792.1"/>
    <property type="molecule type" value="Genomic_DNA"/>
</dbReference>
<sequence length="62" mass="7125">MIGTVVWLIGLVCAIWCVMDIFKKNISTAGKVIASIIVLLTSWLGLAVYYFYGRDHLEEWFR</sequence>
<feature type="transmembrane region" description="Helical" evidence="1">
    <location>
        <begin position="29"/>
        <end position="52"/>
    </location>
</feature>
<dbReference type="AlphaFoldDB" id="A0A1H3XGP9"/>
<protein>
    <submittedName>
        <fullName evidence="2">Phospholipase_D-nuclease N-terminal</fullName>
    </submittedName>
</protein>